<proteinExistence type="predicted"/>
<gene>
    <name evidence="1" type="ORF">LEA_15541</name>
</gene>
<dbReference type="AlphaFoldDB" id="K1T6V0"/>
<dbReference type="EMBL" id="AJWY01010608">
    <property type="protein sequence ID" value="EKC55066.1"/>
    <property type="molecule type" value="Genomic_DNA"/>
</dbReference>
<sequence length="45" mass="5319">MVLEQGRIVQRGTHYELMKQEGLYRRFVGLREQALGWKLQESGKV</sequence>
<protein>
    <submittedName>
        <fullName evidence="1">Uncharacterized protein</fullName>
    </submittedName>
</protein>
<evidence type="ECO:0000313" key="1">
    <source>
        <dbReference type="EMBL" id="EKC55066.1"/>
    </source>
</evidence>
<dbReference type="Gene3D" id="3.40.50.300">
    <property type="entry name" value="P-loop containing nucleotide triphosphate hydrolases"/>
    <property type="match status" value="1"/>
</dbReference>
<reference evidence="1" key="1">
    <citation type="journal article" date="2013" name="Environ. Microbiol.">
        <title>Microbiota from the distal guts of lean and obese adolescents exhibit partial functional redundancy besides clear differences in community structure.</title>
        <authorList>
            <person name="Ferrer M."/>
            <person name="Ruiz A."/>
            <person name="Lanza F."/>
            <person name="Haange S.B."/>
            <person name="Oberbach A."/>
            <person name="Till H."/>
            <person name="Bargiela R."/>
            <person name="Campoy C."/>
            <person name="Segura M.T."/>
            <person name="Richter M."/>
            <person name="von Bergen M."/>
            <person name="Seifert J."/>
            <person name="Suarez A."/>
        </authorList>
    </citation>
    <scope>NUCLEOTIDE SEQUENCE</scope>
</reference>
<dbReference type="InterPro" id="IPR027417">
    <property type="entry name" value="P-loop_NTPase"/>
</dbReference>
<name>K1T6V0_9ZZZZ</name>
<organism evidence="1">
    <name type="scientific">human gut metagenome</name>
    <dbReference type="NCBI Taxonomy" id="408170"/>
    <lineage>
        <taxon>unclassified sequences</taxon>
        <taxon>metagenomes</taxon>
        <taxon>organismal metagenomes</taxon>
    </lineage>
</organism>
<comment type="caution">
    <text evidence="1">The sequence shown here is derived from an EMBL/GenBank/DDBJ whole genome shotgun (WGS) entry which is preliminary data.</text>
</comment>
<accession>K1T6V0</accession>